<accession>A0ABU5KJQ4</accession>
<proteinExistence type="predicted"/>
<dbReference type="Pfam" id="PF13692">
    <property type="entry name" value="Glyco_trans_1_4"/>
    <property type="match status" value="1"/>
</dbReference>
<evidence type="ECO:0000313" key="1">
    <source>
        <dbReference type="EMBL" id="MDZ5711313.1"/>
    </source>
</evidence>
<dbReference type="SUPFAM" id="SSF53756">
    <property type="entry name" value="UDP-Glycosyltransferase/glycogen phosphorylase"/>
    <property type="match status" value="1"/>
</dbReference>
<dbReference type="RefSeq" id="WP_322420321.1">
    <property type="nucleotide sequence ID" value="NZ_JAXQNN010000001.1"/>
</dbReference>
<gene>
    <name evidence="1" type="ORF">UFB30_03715</name>
</gene>
<name>A0ABU5KJQ4_9BACL</name>
<evidence type="ECO:0008006" key="3">
    <source>
        <dbReference type="Google" id="ProtNLM"/>
    </source>
</evidence>
<dbReference type="EMBL" id="JAXQNN010000001">
    <property type="protein sequence ID" value="MDZ5711313.1"/>
    <property type="molecule type" value="Genomic_DNA"/>
</dbReference>
<protein>
    <recommendedName>
        <fullName evidence="3">Glycosyl transferase family 1 domain-containing protein</fullName>
    </recommendedName>
</protein>
<organism evidence="1 2">
    <name type="scientific">Jeotgalibacillus haloalkalitolerans</name>
    <dbReference type="NCBI Taxonomy" id="3104292"/>
    <lineage>
        <taxon>Bacteria</taxon>
        <taxon>Bacillati</taxon>
        <taxon>Bacillota</taxon>
        <taxon>Bacilli</taxon>
        <taxon>Bacillales</taxon>
        <taxon>Caryophanaceae</taxon>
        <taxon>Jeotgalibacillus</taxon>
    </lineage>
</organism>
<keyword evidence="2" id="KW-1185">Reference proteome</keyword>
<dbReference type="Proteomes" id="UP001292084">
    <property type="component" value="Unassembled WGS sequence"/>
</dbReference>
<dbReference type="Gene3D" id="3.40.50.2000">
    <property type="entry name" value="Glycogen Phosphorylase B"/>
    <property type="match status" value="1"/>
</dbReference>
<reference evidence="1 2" key="1">
    <citation type="submission" date="2023-12" db="EMBL/GenBank/DDBJ databases">
        <title>Jeotgalibacillus haloalkaliphilus sp. nov., a novel salt-tolerant bacteria, isolated from the estuary of the Fenhe River into the Yellow River.</title>
        <authorList>
            <person name="Li Y."/>
        </authorList>
    </citation>
    <scope>NUCLEOTIDE SEQUENCE [LARGE SCALE GENOMIC DNA]</scope>
    <source>
        <strain evidence="1 2">HH7-29</strain>
    </source>
</reference>
<sequence length="370" mass="44357">MVNEEGYDILVISEAYPKGNDYSNNYIHSRNIFYKQLNLNILVLSFNAVSEYSIDDIKVIPLSIYRKKYAKKRWKIVISHAPNIRNHVRFINEYKKNFEEIVFVIHGHEVLPLNKYYPKSYDFIKKQWSKDIQQNMYDLLKLRVLKMFFLKLIKEDKCHFFFVSEWMKKEFEDNVNISLEEVTSNYRIIPNNIHETFENEQYQTKNNKIADFVSIRPFDNSKYAVDIIVEIAKNNPEYTFHLYGKGDYFKYNNIPTNLTVKYEYIDQKEIPRILNQYHYAILPTRLDSQGVFMCELASFGIPLITSDIDICREMLSGFENVKFIDNKESKNIKIKKILTDIINSDNRNTKFFQQNTVYKEIEYFRRFLGE</sequence>
<comment type="caution">
    <text evidence="1">The sequence shown here is derived from an EMBL/GenBank/DDBJ whole genome shotgun (WGS) entry which is preliminary data.</text>
</comment>
<evidence type="ECO:0000313" key="2">
    <source>
        <dbReference type="Proteomes" id="UP001292084"/>
    </source>
</evidence>